<name>Q8LHT6_ORYSJ</name>
<sequence length="168" mass="18285">MAQLSLLRGDGEAKSLPLYPRPPRPPPPAVVSSCLLHTSPTLRTTAAPIRAADGSRSQRRVALSVVHTMTRETQDRAVSVRRRIANALIRDRESRECAMPQLPPLGSSASAPNQLIAIADPPKEAAWLLACLVAGGPWWVRWCLAACRPPDFDSCDRLIVIASPLRRS</sequence>
<dbReference type="Proteomes" id="UP000000763">
    <property type="component" value="Chromosome 7"/>
</dbReference>
<evidence type="ECO:0000313" key="3">
    <source>
        <dbReference type="Proteomes" id="UP000000763"/>
    </source>
</evidence>
<reference evidence="3" key="2">
    <citation type="journal article" date="2008" name="Nucleic Acids Res.">
        <title>The rice annotation project database (RAP-DB): 2008 update.</title>
        <authorList>
            <consortium name="The rice annotation project (RAP)"/>
        </authorList>
    </citation>
    <scope>GENOME REANNOTATION</scope>
    <source>
        <strain evidence="3">cv. Nipponbare</strain>
    </source>
</reference>
<protein>
    <submittedName>
        <fullName evidence="2">Uncharacterized protein</fullName>
    </submittedName>
</protein>
<feature type="region of interest" description="Disordered" evidence="1">
    <location>
        <begin position="1"/>
        <end position="30"/>
    </location>
</feature>
<evidence type="ECO:0000256" key="1">
    <source>
        <dbReference type="SAM" id="MobiDB-lite"/>
    </source>
</evidence>
<reference evidence="3" key="1">
    <citation type="journal article" date="2005" name="Nature">
        <title>The map-based sequence of the rice genome.</title>
        <authorList>
            <consortium name="International rice genome sequencing project (IRGSP)"/>
            <person name="Matsumoto T."/>
            <person name="Wu J."/>
            <person name="Kanamori H."/>
            <person name="Katayose Y."/>
            <person name="Fujisawa M."/>
            <person name="Namiki N."/>
            <person name="Mizuno H."/>
            <person name="Yamamoto K."/>
            <person name="Antonio B.A."/>
            <person name="Baba T."/>
            <person name="Sakata K."/>
            <person name="Nagamura Y."/>
            <person name="Aoki H."/>
            <person name="Arikawa K."/>
            <person name="Arita K."/>
            <person name="Bito T."/>
            <person name="Chiden Y."/>
            <person name="Fujitsuka N."/>
            <person name="Fukunaka R."/>
            <person name="Hamada M."/>
            <person name="Harada C."/>
            <person name="Hayashi A."/>
            <person name="Hijishita S."/>
            <person name="Honda M."/>
            <person name="Hosokawa S."/>
            <person name="Ichikawa Y."/>
            <person name="Idonuma A."/>
            <person name="Iijima M."/>
            <person name="Ikeda M."/>
            <person name="Ikeno M."/>
            <person name="Ito K."/>
            <person name="Ito S."/>
            <person name="Ito T."/>
            <person name="Ito Y."/>
            <person name="Ito Y."/>
            <person name="Iwabuchi A."/>
            <person name="Kamiya K."/>
            <person name="Karasawa W."/>
            <person name="Kurita K."/>
            <person name="Katagiri S."/>
            <person name="Kikuta A."/>
            <person name="Kobayashi H."/>
            <person name="Kobayashi N."/>
            <person name="Machita K."/>
            <person name="Maehara T."/>
            <person name="Masukawa M."/>
            <person name="Mizubayashi T."/>
            <person name="Mukai Y."/>
            <person name="Nagasaki H."/>
            <person name="Nagata Y."/>
            <person name="Naito S."/>
            <person name="Nakashima M."/>
            <person name="Nakama Y."/>
            <person name="Nakamichi Y."/>
            <person name="Nakamura M."/>
            <person name="Meguro A."/>
            <person name="Negishi M."/>
            <person name="Ohta I."/>
            <person name="Ohta T."/>
            <person name="Okamoto M."/>
            <person name="Ono N."/>
            <person name="Saji S."/>
            <person name="Sakaguchi M."/>
            <person name="Sakai K."/>
            <person name="Shibata M."/>
            <person name="Shimokawa T."/>
            <person name="Song J."/>
            <person name="Takazaki Y."/>
            <person name="Terasawa K."/>
            <person name="Tsugane M."/>
            <person name="Tsuji K."/>
            <person name="Ueda S."/>
            <person name="Waki K."/>
            <person name="Yamagata H."/>
            <person name="Yamamoto M."/>
            <person name="Yamamoto S."/>
            <person name="Yamane H."/>
            <person name="Yoshiki S."/>
            <person name="Yoshihara R."/>
            <person name="Yukawa K."/>
            <person name="Zhong H."/>
            <person name="Yano M."/>
            <person name="Yuan Q."/>
            <person name="Ouyang S."/>
            <person name="Liu J."/>
            <person name="Jones K.M."/>
            <person name="Gansberger K."/>
            <person name="Moffat K."/>
            <person name="Hill J."/>
            <person name="Bera J."/>
            <person name="Fadrosh D."/>
            <person name="Jin S."/>
            <person name="Johri S."/>
            <person name="Kim M."/>
            <person name="Overton L."/>
            <person name="Reardon M."/>
            <person name="Tsitrin T."/>
            <person name="Vuong H."/>
            <person name="Weaver B."/>
            <person name="Ciecko A."/>
            <person name="Tallon L."/>
            <person name="Jackson J."/>
            <person name="Pai G."/>
            <person name="Aken S.V."/>
            <person name="Utterback T."/>
            <person name="Reidmuller S."/>
            <person name="Feldblyum T."/>
            <person name="Hsiao J."/>
            <person name="Zismann V."/>
            <person name="Iobst S."/>
            <person name="de Vazeille A.R."/>
            <person name="Buell C.R."/>
            <person name="Ying K."/>
            <person name="Li Y."/>
            <person name="Lu T."/>
            <person name="Huang Y."/>
            <person name="Zhao Q."/>
            <person name="Feng Q."/>
            <person name="Zhang L."/>
            <person name="Zhu J."/>
            <person name="Weng Q."/>
            <person name="Mu J."/>
            <person name="Lu Y."/>
            <person name="Fan D."/>
            <person name="Liu Y."/>
            <person name="Guan J."/>
            <person name="Zhang Y."/>
            <person name="Yu S."/>
            <person name="Liu X."/>
            <person name="Zhang Y."/>
            <person name="Hong G."/>
            <person name="Han B."/>
            <person name="Choisne N."/>
            <person name="Demange N."/>
            <person name="Orjeda G."/>
            <person name="Samain S."/>
            <person name="Cattolico L."/>
            <person name="Pelletier E."/>
            <person name="Couloux A."/>
            <person name="Segurens B."/>
            <person name="Wincker P."/>
            <person name="D'Hont A."/>
            <person name="Scarpelli C."/>
            <person name="Weissenbach J."/>
            <person name="Salanoubat M."/>
            <person name="Quetier F."/>
            <person name="Yu Y."/>
            <person name="Kim H.R."/>
            <person name="Rambo T."/>
            <person name="Currie J."/>
            <person name="Collura K."/>
            <person name="Luo M."/>
            <person name="Yang T."/>
            <person name="Ammiraju J.S.S."/>
            <person name="Engler F."/>
            <person name="Soderlund C."/>
            <person name="Wing R.A."/>
            <person name="Palmer L.E."/>
            <person name="de la Bastide M."/>
            <person name="Spiegel L."/>
            <person name="Nascimento L."/>
            <person name="Zutavern T."/>
            <person name="O'Shaughnessy A."/>
            <person name="Dike S."/>
            <person name="Dedhia N."/>
            <person name="Preston R."/>
            <person name="Balija V."/>
            <person name="McCombie W.R."/>
            <person name="Chow T."/>
            <person name="Chen H."/>
            <person name="Chung M."/>
            <person name="Chen C."/>
            <person name="Shaw J."/>
            <person name="Wu H."/>
            <person name="Hsiao K."/>
            <person name="Chao Y."/>
            <person name="Chu M."/>
            <person name="Cheng C."/>
            <person name="Hour A."/>
            <person name="Lee P."/>
            <person name="Lin S."/>
            <person name="Lin Y."/>
            <person name="Liou J."/>
            <person name="Liu S."/>
            <person name="Hsing Y."/>
            <person name="Raghuvanshi S."/>
            <person name="Mohanty A."/>
            <person name="Bharti A.K."/>
            <person name="Gaur A."/>
            <person name="Gupta V."/>
            <person name="Kumar D."/>
            <person name="Ravi V."/>
            <person name="Vij S."/>
            <person name="Kapur A."/>
            <person name="Khurana P."/>
            <person name="Khurana P."/>
            <person name="Khurana J.P."/>
            <person name="Tyagi A.K."/>
            <person name="Gaikwad K."/>
            <person name="Singh A."/>
            <person name="Dalal V."/>
            <person name="Srivastava S."/>
            <person name="Dixit A."/>
            <person name="Pal A.K."/>
            <person name="Ghazi I.A."/>
            <person name="Yadav M."/>
            <person name="Pandit A."/>
            <person name="Bhargava A."/>
            <person name="Sureshbabu K."/>
            <person name="Batra K."/>
            <person name="Sharma T.R."/>
            <person name="Mohapatra T."/>
            <person name="Singh N.K."/>
            <person name="Messing J."/>
            <person name="Nelson A.B."/>
            <person name="Fuks G."/>
            <person name="Kavchok S."/>
            <person name="Keizer G."/>
            <person name="Linton E."/>
            <person name="Llaca V."/>
            <person name="Song R."/>
            <person name="Tanyolac B."/>
            <person name="Young S."/>
            <person name="Ho-Il K."/>
            <person name="Hahn J.H."/>
            <person name="Sangsakoo G."/>
            <person name="Vanavichit A."/>
            <person name="de Mattos Luiz.A.T."/>
            <person name="Zimmer P.D."/>
            <person name="Malone G."/>
            <person name="Dellagostin O."/>
            <person name="de Oliveira A.C."/>
            <person name="Bevan M."/>
            <person name="Bancroft I."/>
            <person name="Minx P."/>
            <person name="Cordum H."/>
            <person name="Wilson R."/>
            <person name="Cheng Z."/>
            <person name="Jin W."/>
            <person name="Jiang J."/>
            <person name="Leong S.A."/>
            <person name="Iwama H."/>
            <person name="Gojobori T."/>
            <person name="Itoh T."/>
            <person name="Niimura Y."/>
            <person name="Fujii Y."/>
            <person name="Habara T."/>
            <person name="Sakai H."/>
            <person name="Sato Y."/>
            <person name="Wilson G."/>
            <person name="Kumar K."/>
            <person name="McCouch S."/>
            <person name="Juretic N."/>
            <person name="Hoen D."/>
            <person name="Wright S."/>
            <person name="Bruskiewich R."/>
            <person name="Bureau T."/>
            <person name="Miyao A."/>
            <person name="Hirochika H."/>
            <person name="Nishikawa T."/>
            <person name="Kadowaki K."/>
            <person name="Sugiura M."/>
            <person name="Burr B."/>
            <person name="Sasaki T."/>
        </authorList>
    </citation>
    <scope>NUCLEOTIDE SEQUENCE [LARGE SCALE GENOMIC DNA]</scope>
    <source>
        <strain evidence="3">cv. Nipponbare</strain>
    </source>
</reference>
<feature type="compositionally biased region" description="Pro residues" evidence="1">
    <location>
        <begin position="19"/>
        <end position="29"/>
    </location>
</feature>
<organism evidence="2 3">
    <name type="scientific">Oryza sativa subsp. japonica</name>
    <name type="common">Rice</name>
    <dbReference type="NCBI Taxonomy" id="39947"/>
    <lineage>
        <taxon>Eukaryota</taxon>
        <taxon>Viridiplantae</taxon>
        <taxon>Streptophyta</taxon>
        <taxon>Embryophyta</taxon>
        <taxon>Tracheophyta</taxon>
        <taxon>Spermatophyta</taxon>
        <taxon>Magnoliopsida</taxon>
        <taxon>Liliopsida</taxon>
        <taxon>Poales</taxon>
        <taxon>Poaceae</taxon>
        <taxon>BOP clade</taxon>
        <taxon>Oryzoideae</taxon>
        <taxon>Oryzeae</taxon>
        <taxon>Oryzinae</taxon>
        <taxon>Oryza</taxon>
        <taxon>Oryza sativa</taxon>
    </lineage>
</organism>
<accession>Q8LHT6</accession>
<evidence type="ECO:0000313" key="2">
    <source>
        <dbReference type="EMBL" id="BAC07405.1"/>
    </source>
</evidence>
<gene>
    <name evidence="2" type="primary">P0038F10.124</name>
</gene>
<dbReference type="EMBL" id="AP004266">
    <property type="protein sequence ID" value="BAC07405.1"/>
    <property type="molecule type" value="Genomic_DNA"/>
</dbReference>
<dbReference type="AlphaFoldDB" id="Q8LHT6"/>
<proteinExistence type="predicted"/>